<comment type="caution">
    <text evidence="2">The sequence shown here is derived from an EMBL/GenBank/DDBJ whole genome shotgun (WGS) entry which is preliminary data.</text>
</comment>
<dbReference type="Proteomes" id="UP001159405">
    <property type="component" value="Unassembled WGS sequence"/>
</dbReference>
<sequence length="832" mass="93631">MASPVKSLSFKKAADGSFCIHKKVKRGNYKSVADFWFEIESFVQFQGALNKHSGYIFQVHKTLGENNVSKKCFISCLDMDSAKKFKSSLNNALADCGGVFWEDVKDVQLQGLLKTMTRNYFLQNGKVHKAVTTVGRQPIEISIKDHLPEQDIYVFNESVQMNGKGQLIPEEETLYVWMDSYGAGPSDNNEFKVQISPVLNTFSWTKFLDVALPVFNINFYQSVMMMAGAIACFHYPYSILIADACPAPMAIGAPGSGKSTTIEVISKMLGCKVESQATAEVIQSLLWKTTVPLCWDDPAYPSTVKGVLAGSFDSKGKRTKGRGKEVPVTNVVLAVNFDLDEDLRSFERVVPVVYQKPEPPEDPAKYRQSKQDLNELCTTECIPWVIQLATKLCSNTHLVDKQINFFFQHKDPELPPRLHKLYGLYKAIVHEIIESYGAGEDESNNSSISAEEFENYLDNMFLPYVRNIVQTGGSCDVAAQDSSFQDFCECLHKTLQVTKNIEELRKFVKHDVKSRDGQCLHIILPEVLTFIKQRLGPKGTFNLTKLRRQISEMPGTSVDHSGSFGGTQRRCVKIPRVLVPDNTLELVDEAFLADKEEKPEDSAAREEHDGQELERLGKKLDAVQQHSTKLMEEKKVLEETLHREKLKCAATEQAMKDLEQKFADKERNWKVVEEELRGTISELQQQLRKQTCEEKAVKTPAAEAFSRMLSTSEARCIMTGGHSSPPYVNRKNKFTVKEKERTKSTTCWTSYMVALSKANDRASRSKYIGCVSDVGWFWVVGLRPQDILVSGTGKITSGGTRYSEERYTGYTVTEKAETIKPCKAKLSLLCNN</sequence>
<keyword evidence="3" id="KW-1185">Reference proteome</keyword>
<proteinExistence type="predicted"/>
<name>A0ABN8Q2E0_9CNID</name>
<evidence type="ECO:0000313" key="3">
    <source>
        <dbReference type="Proteomes" id="UP001159405"/>
    </source>
</evidence>
<protein>
    <submittedName>
        <fullName evidence="2">Uncharacterized protein</fullName>
    </submittedName>
</protein>
<evidence type="ECO:0000256" key="1">
    <source>
        <dbReference type="SAM" id="Coils"/>
    </source>
</evidence>
<organism evidence="2 3">
    <name type="scientific">Porites lobata</name>
    <dbReference type="NCBI Taxonomy" id="104759"/>
    <lineage>
        <taxon>Eukaryota</taxon>
        <taxon>Metazoa</taxon>
        <taxon>Cnidaria</taxon>
        <taxon>Anthozoa</taxon>
        <taxon>Hexacorallia</taxon>
        <taxon>Scleractinia</taxon>
        <taxon>Fungiina</taxon>
        <taxon>Poritidae</taxon>
        <taxon>Porites</taxon>
    </lineage>
</organism>
<gene>
    <name evidence="2" type="ORF">PLOB_00001395</name>
</gene>
<feature type="coiled-coil region" evidence="1">
    <location>
        <begin position="613"/>
        <end position="693"/>
    </location>
</feature>
<reference evidence="2 3" key="1">
    <citation type="submission" date="2022-05" db="EMBL/GenBank/DDBJ databases">
        <authorList>
            <consortium name="Genoscope - CEA"/>
            <person name="William W."/>
        </authorList>
    </citation>
    <scope>NUCLEOTIDE SEQUENCE [LARGE SCALE GENOMIC DNA]</scope>
</reference>
<keyword evidence="1" id="KW-0175">Coiled coil</keyword>
<evidence type="ECO:0000313" key="2">
    <source>
        <dbReference type="EMBL" id="CAH3155780.1"/>
    </source>
</evidence>
<accession>A0ABN8Q2E0</accession>
<dbReference type="EMBL" id="CALNXK010000102">
    <property type="protein sequence ID" value="CAH3155780.1"/>
    <property type="molecule type" value="Genomic_DNA"/>
</dbReference>